<proteinExistence type="predicted"/>
<protein>
    <recommendedName>
        <fullName evidence="3">Encoded protein</fullName>
    </recommendedName>
</protein>
<name>A0ABQ7GYB9_DUNSA</name>
<reference evidence="1" key="1">
    <citation type="submission" date="2017-08" db="EMBL/GenBank/DDBJ databases">
        <authorList>
            <person name="Polle J.E."/>
            <person name="Barry K."/>
            <person name="Cushman J."/>
            <person name="Schmutz J."/>
            <person name="Tran D."/>
            <person name="Hathwaick L.T."/>
            <person name="Yim W.C."/>
            <person name="Jenkins J."/>
            <person name="Mckie-Krisberg Z.M."/>
            <person name="Prochnik S."/>
            <person name="Lindquist E."/>
            <person name="Dockter R.B."/>
            <person name="Adam C."/>
            <person name="Molina H."/>
            <person name="Bunkerborg J."/>
            <person name="Jin E."/>
            <person name="Buchheim M."/>
            <person name="Magnuson J."/>
        </authorList>
    </citation>
    <scope>NUCLEOTIDE SEQUENCE</scope>
    <source>
        <strain evidence="1">CCAP 19/18</strain>
    </source>
</reference>
<sequence>MWILTGILKLYCAGYSEHSREGAKFVVNERPTRTRPRNAVGSDPEVVRALRHAQGDSPEEVAATETCAGEMLSELLG</sequence>
<comment type="caution">
    <text evidence="1">The sequence shown here is derived from an EMBL/GenBank/DDBJ whole genome shotgun (WGS) entry which is preliminary data.</text>
</comment>
<dbReference type="Proteomes" id="UP000815325">
    <property type="component" value="Unassembled WGS sequence"/>
</dbReference>
<dbReference type="EMBL" id="MU069538">
    <property type="protein sequence ID" value="KAF5839599.1"/>
    <property type="molecule type" value="Genomic_DNA"/>
</dbReference>
<accession>A0ABQ7GYB9</accession>
<organism evidence="1 2">
    <name type="scientific">Dunaliella salina</name>
    <name type="common">Green alga</name>
    <name type="synonym">Protococcus salinus</name>
    <dbReference type="NCBI Taxonomy" id="3046"/>
    <lineage>
        <taxon>Eukaryota</taxon>
        <taxon>Viridiplantae</taxon>
        <taxon>Chlorophyta</taxon>
        <taxon>core chlorophytes</taxon>
        <taxon>Chlorophyceae</taxon>
        <taxon>CS clade</taxon>
        <taxon>Chlamydomonadales</taxon>
        <taxon>Dunaliellaceae</taxon>
        <taxon>Dunaliella</taxon>
    </lineage>
</organism>
<evidence type="ECO:0000313" key="1">
    <source>
        <dbReference type="EMBL" id="KAF5839599.1"/>
    </source>
</evidence>
<keyword evidence="2" id="KW-1185">Reference proteome</keyword>
<evidence type="ECO:0008006" key="3">
    <source>
        <dbReference type="Google" id="ProtNLM"/>
    </source>
</evidence>
<evidence type="ECO:0000313" key="2">
    <source>
        <dbReference type="Proteomes" id="UP000815325"/>
    </source>
</evidence>
<gene>
    <name evidence="1" type="ORF">DUNSADRAFT_378</name>
</gene>